<dbReference type="Pfam" id="PF13360">
    <property type="entry name" value="PQQ_2"/>
    <property type="match status" value="2"/>
</dbReference>
<feature type="domain" description="Pyrrolo-quinoline quinone repeat" evidence="1">
    <location>
        <begin position="372"/>
        <end position="431"/>
    </location>
</feature>
<dbReference type="PANTHER" id="PTHR34512:SF30">
    <property type="entry name" value="OUTER MEMBRANE PROTEIN ASSEMBLY FACTOR BAMB"/>
    <property type="match status" value="1"/>
</dbReference>
<protein>
    <submittedName>
        <fullName evidence="2">Quinoprotein</fullName>
    </submittedName>
</protein>
<organism evidence="2 3">
    <name type="scientific">Palleronia caenipelagi</name>
    <dbReference type="NCBI Taxonomy" id="2489174"/>
    <lineage>
        <taxon>Bacteria</taxon>
        <taxon>Pseudomonadati</taxon>
        <taxon>Pseudomonadota</taxon>
        <taxon>Alphaproteobacteria</taxon>
        <taxon>Rhodobacterales</taxon>
        <taxon>Roseobacteraceae</taxon>
        <taxon>Palleronia</taxon>
    </lineage>
</organism>
<dbReference type="EMBL" id="VFSV01000012">
    <property type="protein sequence ID" value="TRD20799.1"/>
    <property type="molecule type" value="Genomic_DNA"/>
</dbReference>
<dbReference type="Gene3D" id="2.130.10.10">
    <property type="entry name" value="YVTN repeat-like/Quinoprotein amine dehydrogenase"/>
    <property type="match status" value="1"/>
</dbReference>
<dbReference type="RefSeq" id="WP_142834531.1">
    <property type="nucleotide sequence ID" value="NZ_VFSV01000012.1"/>
</dbReference>
<dbReference type="SMART" id="SM00564">
    <property type="entry name" value="PQQ"/>
    <property type="match status" value="6"/>
</dbReference>
<dbReference type="PANTHER" id="PTHR34512">
    <property type="entry name" value="CELL SURFACE PROTEIN"/>
    <property type="match status" value="1"/>
</dbReference>
<feature type="domain" description="Pyrrolo-quinoline quinone repeat" evidence="1">
    <location>
        <begin position="114"/>
        <end position="349"/>
    </location>
</feature>
<dbReference type="PROSITE" id="PS51257">
    <property type="entry name" value="PROKAR_LIPOPROTEIN"/>
    <property type="match status" value="1"/>
</dbReference>
<evidence type="ECO:0000313" key="2">
    <source>
        <dbReference type="EMBL" id="TRD20799.1"/>
    </source>
</evidence>
<proteinExistence type="predicted"/>
<name>A0A547Q342_9RHOB</name>
<dbReference type="InterPro" id="IPR015943">
    <property type="entry name" value="WD40/YVTN_repeat-like_dom_sf"/>
</dbReference>
<dbReference type="Proteomes" id="UP000318590">
    <property type="component" value="Unassembled WGS sequence"/>
</dbReference>
<evidence type="ECO:0000313" key="3">
    <source>
        <dbReference type="Proteomes" id="UP000318590"/>
    </source>
</evidence>
<dbReference type="AlphaFoldDB" id="A0A547Q342"/>
<gene>
    <name evidence="2" type="ORF">FEV53_09235</name>
</gene>
<dbReference type="InterPro" id="IPR002372">
    <property type="entry name" value="PQQ_rpt_dom"/>
</dbReference>
<sequence>MMRIGILLAGAALALAGCGDQEEILVGPRESVRGGDIALAQQGAVGLSLPAVTQLADWTHKSANARHDRPHAALSPNPQLRLSVPIGMGNDRKHRISTDPVIAGGRIYTVDSRSQVMAHSLAGQVLWRTQVSPGGEPIDDSSGAGLAVSGGRLYVSTTFGELIALDTATGRRVWTQDLGASAAGAPTVSGSSVYVVNRDATAFAINTANGRIRWTEQGVPAAAGVVGGASPAVGSGLVVLPFPGRDLRGLLPEGGTRRWTAAVGGKRLARAYASIADLTGDPVISGGRVYTGSSSGQITAHELTDGRLIWSTDQGAMSPVAVAGGSVFAVSDLNQLVRLSASSGDLIWAVDLPYYKRNQIRRRRDIYAHYGPVLAGGRLWVASSDGTLRAFDPTSGALRAQIELPGGAATNPVVAGGVLYVVNRDGQLLGYR</sequence>
<comment type="caution">
    <text evidence="2">The sequence shown here is derived from an EMBL/GenBank/DDBJ whole genome shotgun (WGS) entry which is preliminary data.</text>
</comment>
<keyword evidence="3" id="KW-1185">Reference proteome</keyword>
<dbReference type="InterPro" id="IPR011047">
    <property type="entry name" value="Quinoprotein_ADH-like_sf"/>
</dbReference>
<dbReference type="OrthoDB" id="5290752at2"/>
<dbReference type="InterPro" id="IPR018391">
    <property type="entry name" value="PQQ_b-propeller_rpt"/>
</dbReference>
<accession>A0A547Q342</accession>
<evidence type="ECO:0000259" key="1">
    <source>
        <dbReference type="Pfam" id="PF13360"/>
    </source>
</evidence>
<dbReference type="SUPFAM" id="SSF50998">
    <property type="entry name" value="Quinoprotein alcohol dehydrogenase-like"/>
    <property type="match status" value="1"/>
</dbReference>
<reference evidence="2 3" key="1">
    <citation type="submission" date="2019-06" db="EMBL/GenBank/DDBJ databases">
        <title>Paenimaribius caenipelagi gen. nov., sp. nov., isolated from a tidal flat.</title>
        <authorList>
            <person name="Yoon J.-H."/>
        </authorList>
    </citation>
    <scope>NUCLEOTIDE SEQUENCE [LARGE SCALE GENOMIC DNA]</scope>
    <source>
        <strain evidence="2 3">JBTF-M29</strain>
    </source>
</reference>